<organism evidence="6 7">
    <name type="scientific">Imhoffiella purpurea</name>
    <dbReference type="NCBI Taxonomy" id="1249627"/>
    <lineage>
        <taxon>Bacteria</taxon>
        <taxon>Pseudomonadati</taxon>
        <taxon>Pseudomonadota</taxon>
        <taxon>Gammaproteobacteria</taxon>
        <taxon>Chromatiales</taxon>
        <taxon>Chromatiaceae</taxon>
        <taxon>Imhoffiella</taxon>
    </lineage>
</organism>
<gene>
    <name evidence="6" type="ORF">D779_2636</name>
</gene>
<keyword evidence="4 5" id="KW-0472">Membrane</keyword>
<feature type="transmembrane region" description="Helical" evidence="5">
    <location>
        <begin position="62"/>
        <end position="85"/>
    </location>
</feature>
<reference evidence="6 7" key="1">
    <citation type="submission" date="2012-11" db="EMBL/GenBank/DDBJ databases">
        <title>Genome assembly of Thiorhodococcus sp. AK35.</title>
        <authorList>
            <person name="Nupur N."/>
            <person name="Khatri I."/>
            <person name="Subramanian S."/>
            <person name="Pinnaka A."/>
        </authorList>
    </citation>
    <scope>NUCLEOTIDE SEQUENCE [LARGE SCALE GENOMIC DNA]</scope>
    <source>
        <strain evidence="6 7">AK35</strain>
    </source>
</reference>
<feature type="transmembrane region" description="Helical" evidence="5">
    <location>
        <begin position="155"/>
        <end position="174"/>
    </location>
</feature>
<dbReference type="STRING" id="1249627.D779_2636"/>
<feature type="transmembrane region" description="Helical" evidence="5">
    <location>
        <begin position="29"/>
        <end position="50"/>
    </location>
</feature>
<dbReference type="RefSeq" id="WP_043754890.1">
    <property type="nucleotide sequence ID" value="NZ_AONC01000040.1"/>
</dbReference>
<dbReference type="Pfam" id="PF01758">
    <property type="entry name" value="SBF"/>
    <property type="match status" value="1"/>
</dbReference>
<dbReference type="InterPro" id="IPR002657">
    <property type="entry name" value="BilAc:Na_symport/Acr3"/>
</dbReference>
<feature type="transmembrane region" description="Helical" evidence="5">
    <location>
        <begin position="261"/>
        <end position="284"/>
    </location>
</feature>
<dbReference type="GO" id="GO:0016020">
    <property type="term" value="C:membrane"/>
    <property type="evidence" value="ECO:0007669"/>
    <property type="project" value="UniProtKB-SubCell"/>
</dbReference>
<comment type="caution">
    <text evidence="6">The sequence shown here is derived from an EMBL/GenBank/DDBJ whole genome shotgun (WGS) entry which is preliminary data.</text>
</comment>
<keyword evidence="7" id="KW-1185">Reference proteome</keyword>
<feature type="transmembrane region" description="Helical" evidence="5">
    <location>
        <begin position="120"/>
        <end position="143"/>
    </location>
</feature>
<dbReference type="EMBL" id="AONC01000040">
    <property type="protein sequence ID" value="EXJ14495.1"/>
    <property type="molecule type" value="Genomic_DNA"/>
</dbReference>
<keyword evidence="3 5" id="KW-1133">Transmembrane helix</keyword>
<dbReference type="InterPro" id="IPR004710">
    <property type="entry name" value="Bilac:Na_transpt"/>
</dbReference>
<dbReference type="InterPro" id="IPR038770">
    <property type="entry name" value="Na+/solute_symporter_sf"/>
</dbReference>
<dbReference type="PANTHER" id="PTHR10361">
    <property type="entry name" value="SODIUM-BILE ACID COTRANSPORTER"/>
    <property type="match status" value="1"/>
</dbReference>
<feature type="transmembrane region" description="Helical" evidence="5">
    <location>
        <begin position="91"/>
        <end position="113"/>
    </location>
</feature>
<evidence type="ECO:0000256" key="4">
    <source>
        <dbReference type="ARBA" id="ARBA00023136"/>
    </source>
</evidence>
<proteinExistence type="predicted"/>
<evidence type="ECO:0000256" key="1">
    <source>
        <dbReference type="ARBA" id="ARBA00004141"/>
    </source>
</evidence>
<dbReference type="PANTHER" id="PTHR10361:SF28">
    <property type="entry name" value="P3 PROTEIN-RELATED"/>
    <property type="match status" value="1"/>
</dbReference>
<dbReference type="OrthoDB" id="9806785at2"/>
<comment type="subcellular location">
    <subcellularLocation>
        <location evidence="1">Membrane</location>
        <topology evidence="1">Multi-pass membrane protein</topology>
    </subcellularLocation>
</comment>
<evidence type="ECO:0000256" key="3">
    <source>
        <dbReference type="ARBA" id="ARBA00022989"/>
    </source>
</evidence>
<accession>W9VVN6</accession>
<evidence type="ECO:0000256" key="2">
    <source>
        <dbReference type="ARBA" id="ARBA00022692"/>
    </source>
</evidence>
<dbReference type="AlphaFoldDB" id="W9VVN6"/>
<dbReference type="Proteomes" id="UP000019460">
    <property type="component" value="Unassembled WGS sequence"/>
</dbReference>
<dbReference type="PROSITE" id="PS51257">
    <property type="entry name" value="PROKAR_LIPOPROTEIN"/>
    <property type="match status" value="1"/>
</dbReference>
<protein>
    <submittedName>
        <fullName evidence="6">Sodium-dependent transporter</fullName>
    </submittedName>
</protein>
<dbReference type="Gene3D" id="1.20.1530.20">
    <property type="match status" value="1"/>
</dbReference>
<dbReference type="eggNOG" id="COG0385">
    <property type="taxonomic scope" value="Bacteria"/>
</dbReference>
<dbReference type="PATRIC" id="fig|1249627.3.peg.2801"/>
<evidence type="ECO:0000313" key="6">
    <source>
        <dbReference type="EMBL" id="EXJ14495.1"/>
    </source>
</evidence>
<name>W9VVN6_9GAMM</name>
<feature type="transmembrane region" description="Helical" evidence="5">
    <location>
        <begin position="218"/>
        <end position="241"/>
    </location>
</feature>
<evidence type="ECO:0000256" key="5">
    <source>
        <dbReference type="SAM" id="Phobius"/>
    </source>
</evidence>
<keyword evidence="2 5" id="KW-0812">Transmembrane</keyword>
<sequence>MSRITGLFPLWALLGVACAYLFPEWLAGAKPAIVPLLGLVMFGMGVTLDPRDFVRVARQPSTILLGLALQYGIMPLAGLGIGLAFGFPPALLVGFVLLGASPGGTASNVICYLARGDVALSIALTTVSTLAAVLLTPMLTWLYVGERVPVPALDMLWSIAEIILLPVAAGLLVRRWIGSRIAPVERLFPMISMWAIVLIVAIIVALNRQNLAEVGLAVALAVVLHNAVGLTAGYGLARLIWRDEQRARTIAIEVGMQNSGLAVALAIKYFSAASALPGAIFSIWHNLSGSLLASWWSRQRST</sequence>
<feature type="transmembrane region" description="Helical" evidence="5">
    <location>
        <begin position="186"/>
        <end position="206"/>
    </location>
</feature>
<evidence type="ECO:0000313" key="7">
    <source>
        <dbReference type="Proteomes" id="UP000019460"/>
    </source>
</evidence>